<dbReference type="Pfam" id="PF24704">
    <property type="entry name" value="DUF7667"/>
    <property type="match status" value="1"/>
</dbReference>
<reference evidence="1 2" key="1">
    <citation type="submission" date="2023-03" db="EMBL/GenBank/DDBJ databases">
        <title>Bacillus Genome Sequencing.</title>
        <authorList>
            <person name="Dunlap C."/>
        </authorList>
    </citation>
    <scope>NUCLEOTIDE SEQUENCE [LARGE SCALE GENOMIC DNA]</scope>
    <source>
        <strain evidence="1 2">NRS-52</strain>
    </source>
</reference>
<organism evidence="1 2">
    <name type="scientific">Paenibacillus chibensis</name>
    <dbReference type="NCBI Taxonomy" id="59846"/>
    <lineage>
        <taxon>Bacteria</taxon>
        <taxon>Bacillati</taxon>
        <taxon>Bacillota</taxon>
        <taxon>Bacilli</taxon>
        <taxon>Bacillales</taxon>
        <taxon>Paenibacillaceae</taxon>
        <taxon>Paenibacillus</taxon>
    </lineage>
</organism>
<gene>
    <name evidence="1" type="ORF">P9847_18535</name>
</gene>
<keyword evidence="2" id="KW-1185">Reference proteome</keyword>
<dbReference type="EMBL" id="JARTLD010000047">
    <property type="protein sequence ID" value="MED5019303.1"/>
    <property type="molecule type" value="Genomic_DNA"/>
</dbReference>
<sequence>MIGIHSVHRRLAELTEKAERLGGYNQLSLLEQLDITHCMKVNAKLVRRIDELKQLSFIAYEANDTEWQHELCKELDALEANLA</sequence>
<evidence type="ECO:0000313" key="1">
    <source>
        <dbReference type="EMBL" id="MED5019303.1"/>
    </source>
</evidence>
<comment type="caution">
    <text evidence="1">The sequence shown here is derived from an EMBL/GenBank/DDBJ whole genome shotgun (WGS) entry which is preliminary data.</text>
</comment>
<accession>A0ABU6PWN5</accession>
<name>A0ABU6PWN5_9BACL</name>
<proteinExistence type="predicted"/>
<evidence type="ECO:0000313" key="2">
    <source>
        <dbReference type="Proteomes" id="UP001343257"/>
    </source>
</evidence>
<dbReference type="Proteomes" id="UP001343257">
    <property type="component" value="Unassembled WGS sequence"/>
</dbReference>
<dbReference type="InterPro" id="IPR056084">
    <property type="entry name" value="DUF7667"/>
</dbReference>
<dbReference type="RefSeq" id="WP_328280178.1">
    <property type="nucleotide sequence ID" value="NZ_JARTLD010000047.1"/>
</dbReference>
<protein>
    <submittedName>
        <fullName evidence="1">Uncharacterized protein</fullName>
    </submittedName>
</protein>